<dbReference type="EMBL" id="CP133613">
    <property type="protein sequence ID" value="WMV17564.1"/>
    <property type="molecule type" value="Genomic_DNA"/>
</dbReference>
<protein>
    <recommendedName>
        <fullName evidence="11">Cytochrome c oxidase subunit 5C</fullName>
    </recommendedName>
</protein>
<dbReference type="InterPro" id="IPR008432">
    <property type="entry name" value="COX5C"/>
</dbReference>
<evidence type="ECO:0000256" key="5">
    <source>
        <dbReference type="ARBA" id="ARBA00022792"/>
    </source>
</evidence>
<evidence type="ECO:0000256" key="4">
    <source>
        <dbReference type="ARBA" id="ARBA00022692"/>
    </source>
</evidence>
<comment type="subcellular location">
    <subcellularLocation>
        <location evidence="2">Mitochondrion inner membrane</location>
    </subcellularLocation>
</comment>
<keyword evidence="10" id="KW-1185">Reference proteome</keyword>
<evidence type="ECO:0000256" key="1">
    <source>
        <dbReference type="ARBA" id="ARBA00002480"/>
    </source>
</evidence>
<evidence type="ECO:0000313" key="9">
    <source>
        <dbReference type="EMBL" id="WMV17564.1"/>
    </source>
</evidence>
<evidence type="ECO:0000256" key="8">
    <source>
        <dbReference type="ARBA" id="ARBA00023136"/>
    </source>
</evidence>
<dbReference type="AlphaFoldDB" id="A0AAF0Q5X2"/>
<keyword evidence="4" id="KW-0812">Transmembrane</keyword>
<keyword evidence="7" id="KW-0496">Mitochondrion</keyword>
<name>A0AAF0Q5X2_SOLVR</name>
<comment type="similarity">
    <text evidence="3">Belongs to the cytochrome c oxidase subunit 5C family.</text>
</comment>
<organism evidence="9 10">
    <name type="scientific">Solanum verrucosum</name>
    <dbReference type="NCBI Taxonomy" id="315347"/>
    <lineage>
        <taxon>Eukaryota</taxon>
        <taxon>Viridiplantae</taxon>
        <taxon>Streptophyta</taxon>
        <taxon>Embryophyta</taxon>
        <taxon>Tracheophyta</taxon>
        <taxon>Spermatophyta</taxon>
        <taxon>Magnoliopsida</taxon>
        <taxon>eudicotyledons</taxon>
        <taxon>Gunneridae</taxon>
        <taxon>Pentapetalae</taxon>
        <taxon>asterids</taxon>
        <taxon>lamiids</taxon>
        <taxon>Solanales</taxon>
        <taxon>Solanaceae</taxon>
        <taxon>Solanoideae</taxon>
        <taxon>Solaneae</taxon>
        <taxon>Solanum</taxon>
    </lineage>
</organism>
<comment type="function">
    <text evidence="1">This protein is one of the nuclear-coded polypeptide chains of cytochrome c oxidase, the terminal oxidase in mitochondrial electron transport.</text>
</comment>
<keyword evidence="5" id="KW-0999">Mitochondrion inner membrane</keyword>
<accession>A0AAF0Q5X2</accession>
<dbReference type="GO" id="GO:0005743">
    <property type="term" value="C:mitochondrial inner membrane"/>
    <property type="evidence" value="ECO:0007669"/>
    <property type="project" value="UniProtKB-SubCell"/>
</dbReference>
<dbReference type="Proteomes" id="UP001234989">
    <property type="component" value="Chromosome 2"/>
</dbReference>
<dbReference type="PANTHER" id="PTHR34372:SF3">
    <property type="entry name" value="CYTOCHROME C OXIDASE SUBUNIT 5C-4-RELATED"/>
    <property type="match status" value="1"/>
</dbReference>
<keyword evidence="8" id="KW-0472">Membrane</keyword>
<sequence>MAIKKYSAKNSISRAPVILRNRLTPICLLRREEMAGSHIAHAAYKGPSVVKEIMIGIALGIVAGGLWKMHHWNNQRRTKEFYDLLDKNEISVVVNDE</sequence>
<evidence type="ECO:0000256" key="2">
    <source>
        <dbReference type="ARBA" id="ARBA00004273"/>
    </source>
</evidence>
<dbReference type="PANTHER" id="PTHR34372">
    <property type="entry name" value="CYTOCHROME C OXIDASE SUBUNIT 5C-2-RELATED"/>
    <property type="match status" value="1"/>
</dbReference>
<evidence type="ECO:0000256" key="3">
    <source>
        <dbReference type="ARBA" id="ARBA00009591"/>
    </source>
</evidence>
<evidence type="ECO:0000256" key="7">
    <source>
        <dbReference type="ARBA" id="ARBA00023128"/>
    </source>
</evidence>
<proteinExistence type="inferred from homology"/>
<evidence type="ECO:0000256" key="6">
    <source>
        <dbReference type="ARBA" id="ARBA00022989"/>
    </source>
</evidence>
<evidence type="ECO:0000313" key="10">
    <source>
        <dbReference type="Proteomes" id="UP001234989"/>
    </source>
</evidence>
<evidence type="ECO:0008006" key="11">
    <source>
        <dbReference type="Google" id="ProtNLM"/>
    </source>
</evidence>
<keyword evidence="6" id="KW-1133">Transmembrane helix</keyword>
<gene>
    <name evidence="9" type="ORF">MTR67_010949</name>
</gene>
<reference evidence="9" key="1">
    <citation type="submission" date="2023-08" db="EMBL/GenBank/DDBJ databases">
        <title>A de novo genome assembly of Solanum verrucosum Schlechtendal, a Mexican diploid species geographically isolated from the other diploid A-genome species in potato relatives.</title>
        <authorList>
            <person name="Hosaka K."/>
        </authorList>
    </citation>
    <scope>NUCLEOTIDE SEQUENCE</scope>
    <source>
        <tissue evidence="9">Young leaves</tissue>
    </source>
</reference>